<feature type="region of interest" description="Disordered" evidence="1">
    <location>
        <begin position="140"/>
        <end position="159"/>
    </location>
</feature>
<accession>A0A7R9G4Y6</accession>
<proteinExistence type="predicted"/>
<feature type="compositionally biased region" description="Low complexity" evidence="1">
    <location>
        <begin position="149"/>
        <end position="159"/>
    </location>
</feature>
<gene>
    <name evidence="2" type="ORF">TSIB3V08_LOCUS11293</name>
</gene>
<evidence type="ECO:0000256" key="1">
    <source>
        <dbReference type="SAM" id="MobiDB-lite"/>
    </source>
</evidence>
<name>A0A7R9G4Y6_TIMSH</name>
<feature type="compositionally biased region" description="Low complexity" evidence="1">
    <location>
        <begin position="113"/>
        <end position="125"/>
    </location>
</feature>
<dbReference type="EMBL" id="OC008817">
    <property type="protein sequence ID" value="CAD7267279.1"/>
    <property type="molecule type" value="Genomic_DNA"/>
</dbReference>
<evidence type="ECO:0000313" key="2">
    <source>
        <dbReference type="EMBL" id="CAD7267279.1"/>
    </source>
</evidence>
<feature type="region of interest" description="Disordered" evidence="1">
    <location>
        <begin position="38"/>
        <end position="125"/>
    </location>
</feature>
<organism evidence="2">
    <name type="scientific">Timema shepardi</name>
    <name type="common">Walking stick</name>
    <dbReference type="NCBI Taxonomy" id="629360"/>
    <lineage>
        <taxon>Eukaryota</taxon>
        <taxon>Metazoa</taxon>
        <taxon>Ecdysozoa</taxon>
        <taxon>Arthropoda</taxon>
        <taxon>Hexapoda</taxon>
        <taxon>Insecta</taxon>
        <taxon>Pterygota</taxon>
        <taxon>Neoptera</taxon>
        <taxon>Polyneoptera</taxon>
        <taxon>Phasmatodea</taxon>
        <taxon>Timematodea</taxon>
        <taxon>Timematoidea</taxon>
        <taxon>Timematidae</taxon>
        <taxon>Timema</taxon>
    </lineage>
</organism>
<dbReference type="AlphaFoldDB" id="A0A7R9G4Y6"/>
<feature type="compositionally biased region" description="Polar residues" evidence="1">
    <location>
        <begin position="72"/>
        <end position="81"/>
    </location>
</feature>
<protein>
    <submittedName>
        <fullName evidence="2">Uncharacterized protein</fullName>
    </submittedName>
</protein>
<sequence>MSGGCFGGCFRGLGRRVRGAFRSIRERLALIRRNIHHVDGEPQGGTHNTVGCPDDGLPSSTKTVRDEPFFTEETTATSSVPGNKRTIQRIGKYRSVSQSPSISRQEDPSERTSLSQSPSGSSRQYSISFLDPIVSSTRTTPLHGNMVGSSSRSSPPSVSVQQVSSFSSMHSKAMMLTQQAVSHMKKTSAVNDKTRALIKKAYKCYKKDQLVSQYNRESANSMKSGTSRTYDEQLLSRSFRKVRRRYQASPMDRRLMRVGEEEGIRRDSQRVAMRLHLELRALWVFWPQALDRIKTIRGMHEWSLVYDMSYDSFSRPVDVSKMCVCSCVPNIMELFRTDHKDQTRIIIHTV</sequence>
<reference evidence="2" key="1">
    <citation type="submission" date="2020-11" db="EMBL/GenBank/DDBJ databases">
        <authorList>
            <person name="Tran Van P."/>
        </authorList>
    </citation>
    <scope>NUCLEOTIDE SEQUENCE</scope>
</reference>